<gene>
    <name evidence="2" type="ORF">VNO78_18434</name>
</gene>
<evidence type="ECO:0000313" key="2">
    <source>
        <dbReference type="EMBL" id="KAK7397267.1"/>
    </source>
</evidence>
<sequence>MPIILINFNVQNNANVIIPYINPCNVDVCFQNAVSISYHSVAISKSISDRRYLLNHGDSIVNGPVVGLVTAVVVLREKVTAVAVSREKVTTNGRSGGGSGGIEERVILGKKRKRGKEKWKRKKKQMIGIAMEMKGSGGGLQRNGGTITGGEEKG</sequence>
<name>A0AAN9SJF7_PSOTE</name>
<evidence type="ECO:0000313" key="3">
    <source>
        <dbReference type="Proteomes" id="UP001386955"/>
    </source>
</evidence>
<dbReference type="AlphaFoldDB" id="A0AAN9SJF7"/>
<feature type="compositionally biased region" description="Gly residues" evidence="1">
    <location>
        <begin position="135"/>
        <end position="148"/>
    </location>
</feature>
<keyword evidence="3" id="KW-1185">Reference proteome</keyword>
<feature type="region of interest" description="Disordered" evidence="1">
    <location>
        <begin position="90"/>
        <end position="122"/>
    </location>
</feature>
<organism evidence="2 3">
    <name type="scientific">Psophocarpus tetragonolobus</name>
    <name type="common">Winged bean</name>
    <name type="synonym">Dolichos tetragonolobus</name>
    <dbReference type="NCBI Taxonomy" id="3891"/>
    <lineage>
        <taxon>Eukaryota</taxon>
        <taxon>Viridiplantae</taxon>
        <taxon>Streptophyta</taxon>
        <taxon>Embryophyta</taxon>
        <taxon>Tracheophyta</taxon>
        <taxon>Spermatophyta</taxon>
        <taxon>Magnoliopsida</taxon>
        <taxon>eudicotyledons</taxon>
        <taxon>Gunneridae</taxon>
        <taxon>Pentapetalae</taxon>
        <taxon>rosids</taxon>
        <taxon>fabids</taxon>
        <taxon>Fabales</taxon>
        <taxon>Fabaceae</taxon>
        <taxon>Papilionoideae</taxon>
        <taxon>50 kb inversion clade</taxon>
        <taxon>NPAAA clade</taxon>
        <taxon>indigoferoid/millettioid clade</taxon>
        <taxon>Phaseoleae</taxon>
        <taxon>Psophocarpus</taxon>
    </lineage>
</organism>
<feature type="compositionally biased region" description="Basic residues" evidence="1">
    <location>
        <begin position="108"/>
        <end position="122"/>
    </location>
</feature>
<feature type="region of interest" description="Disordered" evidence="1">
    <location>
        <begin position="134"/>
        <end position="154"/>
    </location>
</feature>
<comment type="caution">
    <text evidence="2">The sequence shown here is derived from an EMBL/GenBank/DDBJ whole genome shotgun (WGS) entry which is preliminary data.</text>
</comment>
<reference evidence="2 3" key="1">
    <citation type="submission" date="2024-01" db="EMBL/GenBank/DDBJ databases">
        <title>The genomes of 5 underutilized Papilionoideae crops provide insights into root nodulation and disease resistanc.</title>
        <authorList>
            <person name="Jiang F."/>
        </authorList>
    </citation>
    <scope>NUCLEOTIDE SEQUENCE [LARGE SCALE GENOMIC DNA]</scope>
    <source>
        <strain evidence="2">DUOXIRENSHENG_FW03</strain>
        <tissue evidence="2">Leaves</tissue>
    </source>
</reference>
<dbReference type="EMBL" id="JAYMYS010000004">
    <property type="protein sequence ID" value="KAK7397267.1"/>
    <property type="molecule type" value="Genomic_DNA"/>
</dbReference>
<accession>A0AAN9SJF7</accession>
<protein>
    <submittedName>
        <fullName evidence="2">Uncharacterized protein</fullName>
    </submittedName>
</protein>
<proteinExistence type="predicted"/>
<evidence type="ECO:0000256" key="1">
    <source>
        <dbReference type="SAM" id="MobiDB-lite"/>
    </source>
</evidence>
<dbReference type="Proteomes" id="UP001386955">
    <property type="component" value="Unassembled WGS sequence"/>
</dbReference>